<dbReference type="Proteomes" id="UP000291213">
    <property type="component" value="Unassembled WGS sequence"/>
</dbReference>
<dbReference type="CDD" id="cd02142">
    <property type="entry name" value="McbC_SagB-like_oxidoreductase"/>
    <property type="match status" value="1"/>
</dbReference>
<dbReference type="NCBIfam" id="TIGR03605">
    <property type="entry name" value="antibiot_sagB"/>
    <property type="match status" value="1"/>
</dbReference>
<dbReference type="InterPro" id="IPR029479">
    <property type="entry name" value="Nitroreductase"/>
</dbReference>
<evidence type="ECO:0000259" key="1">
    <source>
        <dbReference type="Pfam" id="PF00881"/>
    </source>
</evidence>
<dbReference type="EMBL" id="BDMD01000019">
    <property type="protein sequence ID" value="GBF08737.1"/>
    <property type="molecule type" value="Genomic_DNA"/>
</dbReference>
<dbReference type="SUPFAM" id="SSF55469">
    <property type="entry name" value="FMN-dependent nitroreductase-like"/>
    <property type="match status" value="1"/>
</dbReference>
<organism evidence="2 3">
    <name type="scientific">Aeropyrum pernix</name>
    <dbReference type="NCBI Taxonomy" id="56636"/>
    <lineage>
        <taxon>Archaea</taxon>
        <taxon>Thermoproteota</taxon>
        <taxon>Thermoprotei</taxon>
        <taxon>Desulfurococcales</taxon>
        <taxon>Desulfurococcaceae</taxon>
        <taxon>Aeropyrum</taxon>
    </lineage>
</organism>
<dbReference type="AlphaFoldDB" id="A0A401H8I1"/>
<evidence type="ECO:0000313" key="2">
    <source>
        <dbReference type="EMBL" id="GBF08737.1"/>
    </source>
</evidence>
<name>A0A401H8I1_AERPX</name>
<dbReference type="PANTHER" id="PTHR43745:SF2">
    <property type="entry name" value="NITROREDUCTASE MJ1384-RELATED"/>
    <property type="match status" value="1"/>
</dbReference>
<comment type="caution">
    <text evidence="2">The sequence shown here is derived from an EMBL/GenBank/DDBJ whole genome shotgun (WGS) entry which is preliminary data.</text>
</comment>
<gene>
    <name evidence="2" type="ORF">apy_04620</name>
</gene>
<sequence>MEVAAVEGLEALYKKVATLYRRLSASARKRLLEGVELAAEKGDPALAYHRLSTLARDYYGDSLPYASDGYYKTYKHARCVGLPEPAKVSGVDVLEAIRRRRSRRSFSRRPLTLTEVSTILFHVAGITGQAWWGGPKRPYPSAGALQPVEVYLVVERVEGLKPGLYHYNPSGHCLEMLREGRLLKGLADVSLGQDHVAEAAAALVLTAVYTRTGSKYGHRSYRYVHWDTGFAGENVYLVCEALGLATVAVGAFYDDEMCSFLGIDCPWEMPMLVFPVGARG</sequence>
<dbReference type="PANTHER" id="PTHR43745">
    <property type="entry name" value="NITROREDUCTASE MJ1384-RELATED"/>
    <property type="match status" value="1"/>
</dbReference>
<reference evidence="2 3" key="1">
    <citation type="submission" date="2017-02" db="EMBL/GenBank/DDBJ databases">
        <title>isolation and characterization of a novel temperate virus Aeropyrum globular virus 1 infecting hyperthermophilic archaeon Aeropyrum.</title>
        <authorList>
            <person name="Yumiya M."/>
            <person name="Yoshida T."/>
            <person name="Sako Y."/>
        </authorList>
    </citation>
    <scope>NUCLEOTIDE SEQUENCE [LARGE SCALE GENOMIC DNA]</scope>
    <source>
        <strain evidence="2 3">YK1-12-2013</strain>
    </source>
</reference>
<protein>
    <submittedName>
        <fullName evidence="2">Nitroreductase</fullName>
    </submittedName>
</protein>
<evidence type="ECO:0000313" key="3">
    <source>
        <dbReference type="Proteomes" id="UP000291213"/>
    </source>
</evidence>
<accession>A0A401H8I1</accession>
<feature type="domain" description="Nitroreductase" evidence="1">
    <location>
        <begin position="97"/>
        <end position="277"/>
    </location>
</feature>
<dbReference type="Pfam" id="PF00881">
    <property type="entry name" value="Nitroreductase"/>
    <property type="match status" value="1"/>
</dbReference>
<dbReference type="GO" id="GO:0016491">
    <property type="term" value="F:oxidoreductase activity"/>
    <property type="evidence" value="ECO:0007669"/>
    <property type="project" value="InterPro"/>
</dbReference>
<dbReference type="InterPro" id="IPR052544">
    <property type="entry name" value="Bacteriocin_Proc_Enz"/>
</dbReference>
<dbReference type="Gene3D" id="3.40.109.10">
    <property type="entry name" value="NADH Oxidase"/>
    <property type="match status" value="1"/>
</dbReference>
<proteinExistence type="predicted"/>
<dbReference type="InterPro" id="IPR000415">
    <property type="entry name" value="Nitroreductase-like"/>
</dbReference>
<dbReference type="InterPro" id="IPR020051">
    <property type="entry name" value="SagB-type_dehydrogenase"/>
</dbReference>